<proteinExistence type="predicted"/>
<dbReference type="AlphaFoldDB" id="A0A6J4VKP7"/>
<accession>A0A6J4VKP7</accession>
<sequence>MILPAGMPRVWHLHLYLDPWLVRGVAAEAGLKPDAVEIPEAFGVRDPRLETFGLSLL</sequence>
<dbReference type="EMBL" id="CADCWM010000792">
    <property type="protein sequence ID" value="CAA9580748.1"/>
    <property type="molecule type" value="Genomic_DNA"/>
</dbReference>
<evidence type="ECO:0000313" key="1">
    <source>
        <dbReference type="EMBL" id="CAA9580748.1"/>
    </source>
</evidence>
<organism evidence="1">
    <name type="scientific">uncultured Thermomicrobiales bacterium</name>
    <dbReference type="NCBI Taxonomy" id="1645740"/>
    <lineage>
        <taxon>Bacteria</taxon>
        <taxon>Pseudomonadati</taxon>
        <taxon>Thermomicrobiota</taxon>
        <taxon>Thermomicrobia</taxon>
        <taxon>Thermomicrobiales</taxon>
        <taxon>environmental samples</taxon>
    </lineage>
</organism>
<protein>
    <submittedName>
        <fullName evidence="1">Uncharacterized protein</fullName>
    </submittedName>
</protein>
<reference evidence="1" key="1">
    <citation type="submission" date="2020-02" db="EMBL/GenBank/DDBJ databases">
        <authorList>
            <person name="Meier V. D."/>
        </authorList>
    </citation>
    <scope>NUCLEOTIDE SEQUENCE</scope>
    <source>
        <strain evidence="1">AVDCRST_MAG88</strain>
    </source>
</reference>
<gene>
    <name evidence="1" type="ORF">AVDCRST_MAG88-3310</name>
</gene>
<name>A0A6J4VKP7_9BACT</name>